<organism evidence="3">
    <name type="scientific">Angiostrongylus costaricensis</name>
    <name type="common">Nematode worm</name>
    <dbReference type="NCBI Taxonomy" id="334426"/>
    <lineage>
        <taxon>Eukaryota</taxon>
        <taxon>Metazoa</taxon>
        <taxon>Ecdysozoa</taxon>
        <taxon>Nematoda</taxon>
        <taxon>Chromadorea</taxon>
        <taxon>Rhabditida</taxon>
        <taxon>Rhabditina</taxon>
        <taxon>Rhabditomorpha</taxon>
        <taxon>Strongyloidea</taxon>
        <taxon>Metastrongylidae</taxon>
        <taxon>Angiostrongylus</taxon>
    </lineage>
</organism>
<keyword evidence="2" id="KW-1185">Reference proteome</keyword>
<protein>
    <submittedName>
        <fullName evidence="1 3">Uncharacterized protein</fullName>
    </submittedName>
</protein>
<evidence type="ECO:0000313" key="1">
    <source>
        <dbReference type="EMBL" id="VDM63796.1"/>
    </source>
</evidence>
<sequence>MNVTVGTDDGGIDGAIDGRIAKFEDRDCTVEEGIGREVEGQGRGTAKAYYALTNPTASHSSDLIAWKRNHVNKHLFVNSF</sequence>
<gene>
    <name evidence="1" type="ORF">ACOC_LOCUS12211</name>
</gene>
<evidence type="ECO:0000313" key="3">
    <source>
        <dbReference type="WBParaSite" id="ACOC_0001221001-mRNA-1"/>
    </source>
</evidence>
<evidence type="ECO:0000313" key="2">
    <source>
        <dbReference type="Proteomes" id="UP000267027"/>
    </source>
</evidence>
<dbReference type="AlphaFoldDB" id="A0A0R3Q009"/>
<proteinExistence type="predicted"/>
<reference evidence="1 2" key="2">
    <citation type="submission" date="2018-11" db="EMBL/GenBank/DDBJ databases">
        <authorList>
            <consortium name="Pathogen Informatics"/>
        </authorList>
    </citation>
    <scope>NUCLEOTIDE SEQUENCE [LARGE SCALE GENOMIC DNA]</scope>
    <source>
        <strain evidence="1 2">Costa Rica</strain>
    </source>
</reference>
<accession>A0A0R3Q009</accession>
<dbReference type="WBParaSite" id="ACOC_0001221001-mRNA-1">
    <property type="protein sequence ID" value="ACOC_0001221001-mRNA-1"/>
    <property type="gene ID" value="ACOC_0001221001"/>
</dbReference>
<dbReference type="Proteomes" id="UP000267027">
    <property type="component" value="Unassembled WGS sequence"/>
</dbReference>
<name>A0A0R3Q009_ANGCS</name>
<dbReference type="EMBL" id="UYYA01004935">
    <property type="protein sequence ID" value="VDM63796.1"/>
    <property type="molecule type" value="Genomic_DNA"/>
</dbReference>
<reference evidence="3" key="1">
    <citation type="submission" date="2017-02" db="UniProtKB">
        <authorList>
            <consortium name="WormBaseParasite"/>
        </authorList>
    </citation>
    <scope>IDENTIFICATION</scope>
</reference>